<dbReference type="Gene3D" id="1.20.5.1930">
    <property type="match status" value="1"/>
</dbReference>
<dbReference type="Pfam" id="PF00072">
    <property type="entry name" value="Response_reg"/>
    <property type="match status" value="1"/>
</dbReference>
<evidence type="ECO:0000256" key="3">
    <source>
        <dbReference type="ARBA" id="ARBA00022553"/>
    </source>
</evidence>
<feature type="domain" description="Histidine kinase" evidence="10">
    <location>
        <begin position="519"/>
        <end position="712"/>
    </location>
</feature>
<reference evidence="14 15" key="1">
    <citation type="submission" date="2018-07" db="EMBL/GenBank/DDBJ databases">
        <title>Genomic Encyclopedia of Type Strains, Phase IV (KMG-IV): sequencing the most valuable type-strain genomes for metagenomic binning, comparative biology and taxonomic classification.</title>
        <authorList>
            <person name="Goeker M."/>
        </authorList>
    </citation>
    <scope>NUCLEOTIDE SEQUENCE [LARGE SCALE GENOMIC DNA]</scope>
    <source>
        <strain evidence="14 15">DSM 4134</strain>
    </source>
</reference>
<proteinExistence type="predicted"/>
<dbReference type="InterPro" id="IPR035965">
    <property type="entry name" value="PAS-like_dom_sf"/>
</dbReference>
<dbReference type="Gene3D" id="3.40.50.2300">
    <property type="match status" value="1"/>
</dbReference>
<keyword evidence="8" id="KW-0902">Two-component regulatory system</keyword>
<dbReference type="PROSITE" id="PS50113">
    <property type="entry name" value="PAC"/>
    <property type="match status" value="1"/>
</dbReference>
<feature type="domain" description="PAS" evidence="12">
    <location>
        <begin position="254"/>
        <end position="324"/>
    </location>
</feature>
<protein>
    <recommendedName>
        <fullName evidence="2">histidine kinase</fullName>
        <ecNumber evidence="2">2.7.13.3</ecNumber>
    </recommendedName>
</protein>
<dbReference type="InterPro" id="IPR036890">
    <property type="entry name" value="HATPase_C_sf"/>
</dbReference>
<evidence type="ECO:0000256" key="8">
    <source>
        <dbReference type="ARBA" id="ARBA00023012"/>
    </source>
</evidence>
<dbReference type="EC" id="2.7.13.3" evidence="2"/>
<evidence type="ECO:0000259" key="11">
    <source>
        <dbReference type="PROSITE" id="PS50110"/>
    </source>
</evidence>
<dbReference type="AlphaFoldDB" id="A0A3D9L936"/>
<accession>A0A3D9L936</accession>
<dbReference type="InterPro" id="IPR003594">
    <property type="entry name" value="HATPase_dom"/>
</dbReference>
<sequence length="712" mass="80793">MVEDNIGDVILIKEHLLHVSAFSSNVHHAHSVVTALDYLNNPNHAIDVVLLDLSLPDGRGEHLITKFVQAAPNIPLIVLTGYGDQEFGIHTLSMGAEDYLMKDELSPSILEKTISYSVERSKIKYQLKASEIKYQGLFNMSPLPMWTYNLKTLKILDVNNAAIAHYGYSREEFLSMTIEDLRPRSELGKLYKAIDQAKNGASQSQAFKHKKKNGELIDVLIKGSSFDQGGADTRIVLSIDVTDQIKREMALEQSEKRFKSLVQEGSDMITVLNQQGEYLYVSPTSKTILGLDPEYMVGNSAYHFIHREDQQKAKEAFTKLKHQSRVTFPPYRFKNGKGEWRWIKTTMTNLLNDPTVEGLVANSQDITEEVAHKEQLRISNERFELASKASNEAIWEWNLETDEISRGDGYQKAYGYVDDIKITSTQLRERIHLNDRLRVLKSLQSHIESNSESLWAEEYRYFKKDGSIAFVEDRAFVIRNGQNKAIKMIGSMKDVTHNRRIQERILENAIAAEEHERDRIAKELHDGIVQQMTALGMFINNLPKLAENNQELVNQSNKLYDLATKITNETRSLSHNLSSADTRQLSLAELITRLINQLNSMGNIEFSADIRFEFSTAFDLKLKTNVYRSIQELCTNVLKHSQASACLLSAIITDNTLMVIIMDDGKGIDEQSIPQGIGIKNIKNRVYNLGGYFSMENQKSGGLKTTIEIFLS</sequence>
<dbReference type="PANTHER" id="PTHR24421:SF10">
    <property type="entry name" value="NITRATE_NITRITE SENSOR PROTEIN NARQ"/>
    <property type="match status" value="1"/>
</dbReference>
<evidence type="ECO:0000259" key="12">
    <source>
        <dbReference type="PROSITE" id="PS50112"/>
    </source>
</evidence>
<dbReference type="GO" id="GO:0000155">
    <property type="term" value="F:phosphorelay sensor kinase activity"/>
    <property type="evidence" value="ECO:0007669"/>
    <property type="project" value="InterPro"/>
</dbReference>
<evidence type="ECO:0000256" key="2">
    <source>
        <dbReference type="ARBA" id="ARBA00012438"/>
    </source>
</evidence>
<evidence type="ECO:0000256" key="9">
    <source>
        <dbReference type="PROSITE-ProRule" id="PRU00169"/>
    </source>
</evidence>
<dbReference type="Gene3D" id="3.30.565.10">
    <property type="entry name" value="Histidine kinase-like ATPase, C-terminal domain"/>
    <property type="match status" value="1"/>
</dbReference>
<evidence type="ECO:0000313" key="15">
    <source>
        <dbReference type="Proteomes" id="UP000256779"/>
    </source>
</evidence>
<evidence type="ECO:0000256" key="7">
    <source>
        <dbReference type="ARBA" id="ARBA00022840"/>
    </source>
</evidence>
<dbReference type="Gene3D" id="3.30.450.20">
    <property type="entry name" value="PAS domain"/>
    <property type="match status" value="3"/>
</dbReference>
<dbReference type="PANTHER" id="PTHR24421">
    <property type="entry name" value="NITRATE/NITRITE SENSOR PROTEIN NARX-RELATED"/>
    <property type="match status" value="1"/>
</dbReference>
<dbReference type="NCBIfam" id="TIGR00229">
    <property type="entry name" value="sensory_box"/>
    <property type="match status" value="3"/>
</dbReference>
<evidence type="ECO:0000256" key="4">
    <source>
        <dbReference type="ARBA" id="ARBA00022679"/>
    </source>
</evidence>
<gene>
    <name evidence="14" type="ORF">C7460_102210</name>
</gene>
<feature type="domain" description="PAC" evidence="13">
    <location>
        <begin position="455"/>
        <end position="507"/>
    </location>
</feature>
<keyword evidence="7" id="KW-0067">ATP-binding</keyword>
<dbReference type="InterPro" id="IPR005467">
    <property type="entry name" value="His_kinase_dom"/>
</dbReference>
<dbReference type="InterPro" id="IPR050482">
    <property type="entry name" value="Sensor_HK_TwoCompSys"/>
</dbReference>
<feature type="modified residue" description="4-aspartylphosphate" evidence="9">
    <location>
        <position position="52"/>
    </location>
</feature>
<dbReference type="CDD" id="cd16917">
    <property type="entry name" value="HATPase_UhpB-NarQ-NarX-like"/>
    <property type="match status" value="1"/>
</dbReference>
<dbReference type="EMBL" id="QREG01000002">
    <property type="protein sequence ID" value="REE02186.1"/>
    <property type="molecule type" value="Genomic_DNA"/>
</dbReference>
<dbReference type="InterPro" id="IPR000700">
    <property type="entry name" value="PAS-assoc_C"/>
</dbReference>
<dbReference type="InterPro" id="IPR000014">
    <property type="entry name" value="PAS"/>
</dbReference>
<dbReference type="SMART" id="SM00091">
    <property type="entry name" value="PAS"/>
    <property type="match status" value="3"/>
</dbReference>
<evidence type="ECO:0000256" key="6">
    <source>
        <dbReference type="ARBA" id="ARBA00022777"/>
    </source>
</evidence>
<dbReference type="SUPFAM" id="SSF55785">
    <property type="entry name" value="PYP-like sensor domain (PAS domain)"/>
    <property type="match status" value="3"/>
</dbReference>
<dbReference type="InterPro" id="IPR011006">
    <property type="entry name" value="CheY-like_superfamily"/>
</dbReference>
<evidence type="ECO:0000259" key="13">
    <source>
        <dbReference type="PROSITE" id="PS50113"/>
    </source>
</evidence>
<evidence type="ECO:0000313" key="14">
    <source>
        <dbReference type="EMBL" id="REE02186.1"/>
    </source>
</evidence>
<dbReference type="InterPro" id="IPR001789">
    <property type="entry name" value="Sig_transdc_resp-reg_receiver"/>
</dbReference>
<keyword evidence="5" id="KW-0547">Nucleotide-binding</keyword>
<keyword evidence="4" id="KW-0808">Transferase</keyword>
<dbReference type="GO" id="GO:0016020">
    <property type="term" value="C:membrane"/>
    <property type="evidence" value="ECO:0007669"/>
    <property type="project" value="InterPro"/>
</dbReference>
<keyword evidence="6" id="KW-0418">Kinase</keyword>
<dbReference type="Pfam" id="PF08447">
    <property type="entry name" value="PAS_3"/>
    <property type="match status" value="2"/>
</dbReference>
<dbReference type="InterPro" id="IPR001610">
    <property type="entry name" value="PAC"/>
</dbReference>
<keyword evidence="3 9" id="KW-0597">Phosphoprotein</keyword>
<dbReference type="Proteomes" id="UP000256779">
    <property type="component" value="Unassembled WGS sequence"/>
</dbReference>
<comment type="caution">
    <text evidence="14">The sequence shown here is derived from an EMBL/GenBank/DDBJ whole genome shotgun (WGS) entry which is preliminary data.</text>
</comment>
<evidence type="ECO:0000259" key="10">
    <source>
        <dbReference type="PROSITE" id="PS50109"/>
    </source>
</evidence>
<dbReference type="InterPro" id="IPR013655">
    <property type="entry name" value="PAS_fold_3"/>
</dbReference>
<name>A0A3D9L936_MARFU</name>
<dbReference type="SMART" id="SM00086">
    <property type="entry name" value="PAC"/>
    <property type="match status" value="3"/>
</dbReference>
<dbReference type="GO" id="GO:0005524">
    <property type="term" value="F:ATP binding"/>
    <property type="evidence" value="ECO:0007669"/>
    <property type="project" value="UniProtKB-KW"/>
</dbReference>
<dbReference type="Pfam" id="PF02518">
    <property type="entry name" value="HATPase_c"/>
    <property type="match status" value="1"/>
</dbReference>
<dbReference type="SUPFAM" id="SSF55874">
    <property type="entry name" value="ATPase domain of HSP90 chaperone/DNA topoisomerase II/histidine kinase"/>
    <property type="match status" value="1"/>
</dbReference>
<dbReference type="Pfam" id="PF07730">
    <property type="entry name" value="HisKA_3"/>
    <property type="match status" value="1"/>
</dbReference>
<dbReference type="GO" id="GO:0046983">
    <property type="term" value="F:protein dimerization activity"/>
    <property type="evidence" value="ECO:0007669"/>
    <property type="project" value="InterPro"/>
</dbReference>
<dbReference type="Pfam" id="PF13426">
    <property type="entry name" value="PAS_9"/>
    <property type="match status" value="1"/>
</dbReference>
<dbReference type="CDD" id="cd00130">
    <property type="entry name" value="PAS"/>
    <property type="match status" value="3"/>
</dbReference>
<dbReference type="PROSITE" id="PS50110">
    <property type="entry name" value="RESPONSE_REGULATORY"/>
    <property type="match status" value="1"/>
</dbReference>
<dbReference type="CDD" id="cd00156">
    <property type="entry name" value="REC"/>
    <property type="match status" value="1"/>
</dbReference>
<dbReference type="PROSITE" id="PS50112">
    <property type="entry name" value="PAS"/>
    <property type="match status" value="2"/>
</dbReference>
<comment type="catalytic activity">
    <reaction evidence="1">
        <text>ATP + protein L-histidine = ADP + protein N-phospho-L-histidine.</text>
        <dbReference type="EC" id="2.7.13.3"/>
    </reaction>
</comment>
<evidence type="ECO:0000256" key="1">
    <source>
        <dbReference type="ARBA" id="ARBA00000085"/>
    </source>
</evidence>
<organism evidence="14 15">
    <name type="scientific">Marinoscillum furvescens DSM 4134</name>
    <dbReference type="NCBI Taxonomy" id="1122208"/>
    <lineage>
        <taxon>Bacteria</taxon>
        <taxon>Pseudomonadati</taxon>
        <taxon>Bacteroidota</taxon>
        <taxon>Cytophagia</taxon>
        <taxon>Cytophagales</taxon>
        <taxon>Reichenbachiellaceae</taxon>
        <taxon>Marinoscillum</taxon>
    </lineage>
</organism>
<dbReference type="SUPFAM" id="SSF52172">
    <property type="entry name" value="CheY-like"/>
    <property type="match status" value="1"/>
</dbReference>
<feature type="domain" description="Response regulatory" evidence="11">
    <location>
        <begin position="1"/>
        <end position="117"/>
    </location>
</feature>
<keyword evidence="15" id="KW-1185">Reference proteome</keyword>
<dbReference type="InterPro" id="IPR011712">
    <property type="entry name" value="Sig_transdc_His_kin_sub3_dim/P"/>
</dbReference>
<evidence type="ECO:0000256" key="5">
    <source>
        <dbReference type="ARBA" id="ARBA00022741"/>
    </source>
</evidence>
<feature type="domain" description="PAS" evidence="12">
    <location>
        <begin position="130"/>
        <end position="201"/>
    </location>
</feature>
<dbReference type="PROSITE" id="PS50109">
    <property type="entry name" value="HIS_KIN"/>
    <property type="match status" value="1"/>
</dbReference>
<dbReference type="SMART" id="SM00448">
    <property type="entry name" value="REC"/>
    <property type="match status" value="1"/>
</dbReference>